<feature type="compositionally biased region" description="Polar residues" evidence="1">
    <location>
        <begin position="73"/>
        <end position="86"/>
    </location>
</feature>
<name>A0AAV4VBV7_CAEEX</name>
<proteinExistence type="predicted"/>
<comment type="caution">
    <text evidence="2">The sequence shown here is derived from an EMBL/GenBank/DDBJ whole genome shotgun (WGS) entry which is preliminary data.</text>
</comment>
<evidence type="ECO:0000313" key="3">
    <source>
        <dbReference type="Proteomes" id="UP001054945"/>
    </source>
</evidence>
<feature type="compositionally biased region" description="Basic and acidic residues" evidence="1">
    <location>
        <begin position="9"/>
        <end position="19"/>
    </location>
</feature>
<dbReference type="EMBL" id="BPLR01014236">
    <property type="protein sequence ID" value="GIY67411.1"/>
    <property type="molecule type" value="Genomic_DNA"/>
</dbReference>
<reference evidence="2 3" key="1">
    <citation type="submission" date="2021-06" db="EMBL/GenBank/DDBJ databases">
        <title>Caerostris extrusa draft genome.</title>
        <authorList>
            <person name="Kono N."/>
            <person name="Arakawa K."/>
        </authorList>
    </citation>
    <scope>NUCLEOTIDE SEQUENCE [LARGE SCALE GENOMIC DNA]</scope>
</reference>
<feature type="compositionally biased region" description="Basic and acidic residues" evidence="1">
    <location>
        <begin position="51"/>
        <end position="72"/>
    </location>
</feature>
<sequence length="258" mass="29179">MTPYANMFSKDDVSEKDIEADLIESEETNTLNPRMELEHIEPSNTFSRTSIPDRKISVKLKDAKTLSDDQHSNLHSSRSSHTIPGIENQSLAKDFIDSNTRTAPAEKYGDLDKLIRSSYYSWKEPIDASDNEINRIFDGIHETLQAISGDQNVSTATPNGCFDASTATYNGLQKNISKRSSDNFQLKNSKQQTVLKRKPNQNRQKSTTLPEMNIAVAKKTTIGNQRKTNSHRESLLLRVPLENSKVNSSRFKLRQKMC</sequence>
<gene>
    <name evidence="2" type="ORF">CEXT_72131</name>
</gene>
<feature type="region of interest" description="Disordered" evidence="1">
    <location>
        <begin position="1"/>
        <end position="86"/>
    </location>
</feature>
<dbReference type="Proteomes" id="UP001054945">
    <property type="component" value="Unassembled WGS sequence"/>
</dbReference>
<accession>A0AAV4VBV7</accession>
<dbReference type="AlphaFoldDB" id="A0AAV4VBV7"/>
<protein>
    <submittedName>
        <fullName evidence="2">Uncharacterized protein</fullName>
    </submittedName>
</protein>
<keyword evidence="3" id="KW-1185">Reference proteome</keyword>
<organism evidence="2 3">
    <name type="scientific">Caerostris extrusa</name>
    <name type="common">Bark spider</name>
    <name type="synonym">Caerostris bankana</name>
    <dbReference type="NCBI Taxonomy" id="172846"/>
    <lineage>
        <taxon>Eukaryota</taxon>
        <taxon>Metazoa</taxon>
        <taxon>Ecdysozoa</taxon>
        <taxon>Arthropoda</taxon>
        <taxon>Chelicerata</taxon>
        <taxon>Arachnida</taxon>
        <taxon>Araneae</taxon>
        <taxon>Araneomorphae</taxon>
        <taxon>Entelegynae</taxon>
        <taxon>Araneoidea</taxon>
        <taxon>Araneidae</taxon>
        <taxon>Caerostris</taxon>
    </lineage>
</organism>
<evidence type="ECO:0000256" key="1">
    <source>
        <dbReference type="SAM" id="MobiDB-lite"/>
    </source>
</evidence>
<evidence type="ECO:0000313" key="2">
    <source>
        <dbReference type="EMBL" id="GIY67411.1"/>
    </source>
</evidence>